<dbReference type="InterPro" id="IPR053888">
    <property type="entry name" value="MRM3-like_sub_bind"/>
</dbReference>
<dbReference type="PANTHER" id="PTHR43191">
    <property type="entry name" value="RRNA METHYLTRANSFERASE 3"/>
    <property type="match status" value="1"/>
</dbReference>
<sequence length="251" mass="27623">MITRIESTQNPRVKQWKKLQTKKERNKTGLFLIEGIHLIEEALKYKANVKELIVRDGIEYSLLDVGNIDIFEVTEEIMNHISDTETPQGIAAVCGMKGTAPINIATAKLLLIDNVQDPGNLGTMIRTADAVGMDAVILGEGCVDLYNGKVIRSTQGSLFHIPIMDGNLDVWIKRLNVIGVPVYGTALEGARNFKEIESQKHFALLVGNEGNGVDPKLLKLTDDNLYIPIYGQAESLNVSIATGILLYHLRG</sequence>
<dbReference type="CDD" id="cd18095">
    <property type="entry name" value="SpoU-like_rRNA-MTase"/>
    <property type="match status" value="1"/>
</dbReference>
<evidence type="ECO:0000313" key="5">
    <source>
        <dbReference type="EMBL" id="KEF39541.1"/>
    </source>
</evidence>
<reference evidence="5 6" key="1">
    <citation type="submission" date="2014-04" db="EMBL/GenBank/DDBJ databases">
        <title>Draft genome sequence of Bacillus azotoformans MEV2011, a (co-) denitrifying strain unable to grow in the presence of oxygen.</title>
        <authorList>
            <person name="Nielsen M."/>
            <person name="Schreiber L."/>
            <person name="Finster K."/>
            <person name="Schramm A."/>
        </authorList>
    </citation>
    <scope>NUCLEOTIDE SEQUENCE [LARGE SCALE GENOMIC DNA]</scope>
    <source>
        <strain evidence="5 6">MEV2011</strain>
    </source>
</reference>
<dbReference type="InterPro" id="IPR013123">
    <property type="entry name" value="SpoU_subst-bd"/>
</dbReference>
<keyword evidence="3" id="KW-0808">Transferase</keyword>
<dbReference type="InterPro" id="IPR029064">
    <property type="entry name" value="Ribosomal_eL30-like_sf"/>
</dbReference>
<dbReference type="PATRIC" id="fig|1348973.3.peg.1282"/>
<evidence type="ECO:0000259" key="4">
    <source>
        <dbReference type="SMART" id="SM00967"/>
    </source>
</evidence>
<evidence type="ECO:0000256" key="1">
    <source>
        <dbReference type="ARBA" id="ARBA00007228"/>
    </source>
</evidence>
<dbReference type="PANTHER" id="PTHR43191:SF2">
    <property type="entry name" value="RRNA METHYLTRANSFERASE 3, MITOCHONDRIAL"/>
    <property type="match status" value="1"/>
</dbReference>
<dbReference type="Pfam" id="PF22435">
    <property type="entry name" value="MRM3-like_sub_bind"/>
    <property type="match status" value="1"/>
</dbReference>
<dbReference type="Pfam" id="PF00588">
    <property type="entry name" value="SpoU_methylase"/>
    <property type="match status" value="1"/>
</dbReference>
<evidence type="ECO:0000256" key="2">
    <source>
        <dbReference type="ARBA" id="ARBA00022603"/>
    </source>
</evidence>
<name>A0A072NQ03_SCHAZ</name>
<dbReference type="GO" id="GO:0003723">
    <property type="term" value="F:RNA binding"/>
    <property type="evidence" value="ECO:0007669"/>
    <property type="project" value="InterPro"/>
</dbReference>
<dbReference type="EMBL" id="JJRY01000003">
    <property type="protein sequence ID" value="KEF39541.1"/>
    <property type="molecule type" value="Genomic_DNA"/>
</dbReference>
<evidence type="ECO:0000256" key="3">
    <source>
        <dbReference type="ARBA" id="ARBA00022679"/>
    </source>
</evidence>
<feature type="domain" description="RNA 2-O ribose methyltransferase substrate binding" evidence="4">
    <location>
        <begin position="32"/>
        <end position="100"/>
    </location>
</feature>
<evidence type="ECO:0000313" key="6">
    <source>
        <dbReference type="Proteomes" id="UP000027936"/>
    </source>
</evidence>
<dbReference type="InterPro" id="IPR051259">
    <property type="entry name" value="rRNA_Methyltransferase"/>
</dbReference>
<dbReference type="GO" id="GO:0008173">
    <property type="term" value="F:RNA methyltransferase activity"/>
    <property type="evidence" value="ECO:0007669"/>
    <property type="project" value="InterPro"/>
</dbReference>
<dbReference type="SMART" id="SM00967">
    <property type="entry name" value="SpoU_sub_bind"/>
    <property type="match status" value="1"/>
</dbReference>
<dbReference type="Gene3D" id="3.40.1280.10">
    <property type="match status" value="1"/>
</dbReference>
<organism evidence="5 6">
    <name type="scientific">Schinkia azotoformans MEV2011</name>
    <dbReference type="NCBI Taxonomy" id="1348973"/>
    <lineage>
        <taxon>Bacteria</taxon>
        <taxon>Bacillati</taxon>
        <taxon>Bacillota</taxon>
        <taxon>Bacilli</taxon>
        <taxon>Bacillales</taxon>
        <taxon>Bacillaceae</taxon>
        <taxon>Calidifontibacillus/Schinkia group</taxon>
        <taxon>Schinkia</taxon>
    </lineage>
</organism>
<dbReference type="SUPFAM" id="SSF75217">
    <property type="entry name" value="alpha/beta knot"/>
    <property type="match status" value="1"/>
</dbReference>
<gene>
    <name evidence="5" type="ORF">M670_01314</name>
</gene>
<dbReference type="InterPro" id="IPR001537">
    <property type="entry name" value="SpoU_MeTrfase"/>
</dbReference>
<dbReference type="AlphaFoldDB" id="A0A072NQ03"/>
<dbReference type="Proteomes" id="UP000027936">
    <property type="component" value="Unassembled WGS sequence"/>
</dbReference>
<dbReference type="GO" id="GO:0032259">
    <property type="term" value="P:methylation"/>
    <property type="evidence" value="ECO:0007669"/>
    <property type="project" value="UniProtKB-KW"/>
</dbReference>
<dbReference type="InterPro" id="IPR029028">
    <property type="entry name" value="Alpha/beta_knot_MTases"/>
</dbReference>
<dbReference type="SUPFAM" id="SSF55315">
    <property type="entry name" value="L30e-like"/>
    <property type="match status" value="1"/>
</dbReference>
<proteinExistence type="inferred from homology"/>
<protein>
    <submittedName>
        <fullName evidence="5">rRNA methylase</fullName>
    </submittedName>
</protein>
<comment type="similarity">
    <text evidence="1">Belongs to the class IV-like SAM-binding methyltransferase superfamily. RNA methyltransferase TrmH family.</text>
</comment>
<dbReference type="Gene3D" id="3.30.1330.30">
    <property type="match status" value="1"/>
</dbReference>
<dbReference type="GO" id="GO:0006396">
    <property type="term" value="P:RNA processing"/>
    <property type="evidence" value="ECO:0007669"/>
    <property type="project" value="InterPro"/>
</dbReference>
<dbReference type="GO" id="GO:0005737">
    <property type="term" value="C:cytoplasm"/>
    <property type="evidence" value="ECO:0007669"/>
    <property type="project" value="UniProtKB-ARBA"/>
</dbReference>
<keyword evidence="2 5" id="KW-0489">Methyltransferase</keyword>
<comment type="caution">
    <text evidence="5">The sequence shown here is derived from an EMBL/GenBank/DDBJ whole genome shotgun (WGS) entry which is preliminary data.</text>
</comment>
<accession>A0A072NQ03</accession>
<dbReference type="InterPro" id="IPR029026">
    <property type="entry name" value="tRNA_m1G_MTases_N"/>
</dbReference>